<dbReference type="Proteomes" id="UP000663829">
    <property type="component" value="Unassembled WGS sequence"/>
</dbReference>
<evidence type="ECO:0000313" key="2">
    <source>
        <dbReference type="EMBL" id="CAF1121026.1"/>
    </source>
</evidence>
<name>A0A814QJ45_9BILA</name>
<sequence>MTSLLEHLPNEILLDIFQYLSPRILFQCIYNLNFRFNQLIHVLKVPIDIGNILSKRLFNQYCTCVIPKCLSQIISLKLSDTYDRITQFQKLFQIDLYINLRLLVMRDPTQDNLQLILEKLSKLKYLEQLQIISLGRDKLDLRQCSKILVESIFCNYEMIKLRLVKLAFYDSILLEGIQISNIEYLNMSGCYINEFVILLKHLPKLKRLIIHVYNRRNFDDPIDYQIYENIGQYVPYLTNLELNVTHTQFDETEQLLKNIPQLKKLAFSAMLISYADGIRWEKLIVSFLPLLEQFNYKHSSPNEFLLYTIPRPKGSFKTQLYEIETKSTATSITMEKAYKKIDSLNITLNDSNLPLILRQFSDAVDRVRNVKSLSLYSRLTSYDNSSAILHDLPKLIPLANLKHLYLYDKLYPKSLELLLKGASNLSSLSIQYDALLRITDYFTNNELCSILTKNITSLTLHIVGDERINIKILKKMYVFENLRYLTIELNNISDIYILLSLLLRKMKNFFDVIILLKTGSFSEDFQFWLIDYFKIQYFLEVGIEYNNAHTRLLISC</sequence>
<dbReference type="OrthoDB" id="10042269at2759"/>
<dbReference type="InterPro" id="IPR001810">
    <property type="entry name" value="F-box_dom"/>
</dbReference>
<dbReference type="InterPro" id="IPR032675">
    <property type="entry name" value="LRR_dom_sf"/>
</dbReference>
<dbReference type="PROSITE" id="PS51450">
    <property type="entry name" value="LRR"/>
    <property type="match status" value="1"/>
</dbReference>
<organism evidence="2 4">
    <name type="scientific">Didymodactylos carnosus</name>
    <dbReference type="NCBI Taxonomy" id="1234261"/>
    <lineage>
        <taxon>Eukaryota</taxon>
        <taxon>Metazoa</taxon>
        <taxon>Spiralia</taxon>
        <taxon>Gnathifera</taxon>
        <taxon>Rotifera</taxon>
        <taxon>Eurotatoria</taxon>
        <taxon>Bdelloidea</taxon>
        <taxon>Philodinida</taxon>
        <taxon>Philodinidae</taxon>
        <taxon>Didymodactylos</taxon>
    </lineage>
</organism>
<accession>A0A814QJ45</accession>
<comment type="caution">
    <text evidence="2">The sequence shown here is derived from an EMBL/GenBank/DDBJ whole genome shotgun (WGS) entry which is preliminary data.</text>
</comment>
<evidence type="ECO:0000259" key="1">
    <source>
        <dbReference type="PROSITE" id="PS50181"/>
    </source>
</evidence>
<evidence type="ECO:0000313" key="3">
    <source>
        <dbReference type="EMBL" id="CAF3884591.1"/>
    </source>
</evidence>
<keyword evidence="4" id="KW-1185">Reference proteome</keyword>
<dbReference type="EMBL" id="CAJNOQ010006037">
    <property type="protein sequence ID" value="CAF1121026.1"/>
    <property type="molecule type" value="Genomic_DNA"/>
</dbReference>
<dbReference type="Gene3D" id="3.80.10.10">
    <property type="entry name" value="Ribonuclease Inhibitor"/>
    <property type="match status" value="1"/>
</dbReference>
<protein>
    <recommendedName>
        <fullName evidence="1">F-box domain-containing protein</fullName>
    </recommendedName>
</protein>
<gene>
    <name evidence="2" type="ORF">GPM918_LOCUS19691</name>
    <name evidence="3" type="ORF">SRO942_LOCUS19688</name>
</gene>
<reference evidence="2" key="1">
    <citation type="submission" date="2021-02" db="EMBL/GenBank/DDBJ databases">
        <authorList>
            <person name="Nowell W R."/>
        </authorList>
    </citation>
    <scope>NUCLEOTIDE SEQUENCE</scope>
</reference>
<dbReference type="PROSITE" id="PS50181">
    <property type="entry name" value="FBOX"/>
    <property type="match status" value="1"/>
</dbReference>
<proteinExistence type="predicted"/>
<evidence type="ECO:0000313" key="4">
    <source>
        <dbReference type="Proteomes" id="UP000663829"/>
    </source>
</evidence>
<dbReference type="InterPro" id="IPR001611">
    <property type="entry name" value="Leu-rich_rpt"/>
</dbReference>
<feature type="domain" description="F-box" evidence="1">
    <location>
        <begin position="2"/>
        <end position="57"/>
    </location>
</feature>
<dbReference type="AlphaFoldDB" id="A0A814QJ45"/>
<dbReference type="SUPFAM" id="SSF52047">
    <property type="entry name" value="RNI-like"/>
    <property type="match status" value="1"/>
</dbReference>
<dbReference type="Proteomes" id="UP000681722">
    <property type="component" value="Unassembled WGS sequence"/>
</dbReference>
<dbReference type="EMBL" id="CAJOBC010006037">
    <property type="protein sequence ID" value="CAF3884591.1"/>
    <property type="molecule type" value="Genomic_DNA"/>
</dbReference>